<reference evidence="3" key="2">
    <citation type="submission" date="2019-10" db="EMBL/GenBank/DDBJ databases">
        <title>A de novo genome assembly of a pear dwarfing rootstock.</title>
        <authorList>
            <person name="Wang F."/>
            <person name="Wang J."/>
            <person name="Li S."/>
            <person name="Zhang Y."/>
            <person name="Fang M."/>
            <person name="Ma L."/>
            <person name="Zhao Y."/>
            <person name="Jiang S."/>
        </authorList>
    </citation>
    <scope>NUCLEOTIDE SEQUENCE [LARGE SCALE GENOMIC DNA]</scope>
</reference>
<feature type="domain" description="Aminotransferase-like plant mobile" evidence="1">
    <location>
        <begin position="38"/>
        <end position="99"/>
    </location>
</feature>
<dbReference type="OrthoDB" id="1632775at2759"/>
<dbReference type="Proteomes" id="UP000327157">
    <property type="component" value="Chromosome 14"/>
</dbReference>
<accession>A0A5N5G0E7</accession>
<reference evidence="2 3" key="3">
    <citation type="submission" date="2019-11" db="EMBL/GenBank/DDBJ databases">
        <title>A de novo genome assembly of a pear dwarfing rootstock.</title>
        <authorList>
            <person name="Wang F."/>
            <person name="Wang J."/>
            <person name="Li S."/>
            <person name="Zhang Y."/>
            <person name="Fang M."/>
            <person name="Ma L."/>
            <person name="Zhao Y."/>
            <person name="Jiang S."/>
        </authorList>
    </citation>
    <scope>NUCLEOTIDE SEQUENCE [LARGE SCALE GENOMIC DNA]</scope>
    <source>
        <strain evidence="2">S2</strain>
        <tissue evidence="2">Leaf</tissue>
    </source>
</reference>
<dbReference type="AlphaFoldDB" id="A0A5N5G0E7"/>
<organism evidence="2 3">
    <name type="scientific">Pyrus ussuriensis x Pyrus communis</name>
    <dbReference type="NCBI Taxonomy" id="2448454"/>
    <lineage>
        <taxon>Eukaryota</taxon>
        <taxon>Viridiplantae</taxon>
        <taxon>Streptophyta</taxon>
        <taxon>Embryophyta</taxon>
        <taxon>Tracheophyta</taxon>
        <taxon>Spermatophyta</taxon>
        <taxon>Magnoliopsida</taxon>
        <taxon>eudicotyledons</taxon>
        <taxon>Gunneridae</taxon>
        <taxon>Pentapetalae</taxon>
        <taxon>rosids</taxon>
        <taxon>fabids</taxon>
        <taxon>Rosales</taxon>
        <taxon>Rosaceae</taxon>
        <taxon>Amygdaloideae</taxon>
        <taxon>Maleae</taxon>
        <taxon>Pyrus</taxon>
    </lineage>
</organism>
<proteinExistence type="predicted"/>
<dbReference type="Pfam" id="PF10536">
    <property type="entry name" value="PMD"/>
    <property type="match status" value="1"/>
</dbReference>
<evidence type="ECO:0000259" key="1">
    <source>
        <dbReference type="Pfam" id="PF10536"/>
    </source>
</evidence>
<evidence type="ECO:0000313" key="2">
    <source>
        <dbReference type="EMBL" id="KAB2608823.1"/>
    </source>
</evidence>
<gene>
    <name evidence="2" type="ORF">D8674_011991</name>
</gene>
<dbReference type="EMBL" id="SMOL01000553">
    <property type="protein sequence ID" value="KAB2608823.1"/>
    <property type="molecule type" value="Genomic_DNA"/>
</dbReference>
<sequence>MTSNIFITKLSEECTKCKDFIGRNAIKTLRFEEWKSLGTYDAIKLSTVEIVMDRELLMEPLSFWCSATNTMVLPLGPISLIVHDISAIFGTCPSGFPVDTVLPGYQFDLDLKSLFDKCVKFCLRPNVLETHSARTFVDWWDAYIQEFFDTPVEYVIKKLFGDRPRKTPTPKSKKAAQADHPIKRVDAATTATAKKKPAPPKKAATIQIPVASPTPMVATFVPRLFLTFLSLFLALAKGLQNPPLDHATNVYPTLPGIVKPIVAPLVEGFAAPRVVVSPIVGPSVATMGEAATLAEKNLPPNPKKKSIVVVEEETKVGHEAVPLVETEAMADTPIHPQDQNLECLNDLASDGLLSNECVVHLSTVVERTRQYFIVFEKDLQAEDDLKAAMVTHKAI</sequence>
<dbReference type="InterPro" id="IPR019557">
    <property type="entry name" value="AminoTfrase-like_pln_mobile"/>
</dbReference>
<keyword evidence="3" id="KW-1185">Reference proteome</keyword>
<name>A0A5N5G0E7_9ROSA</name>
<reference evidence="2 3" key="1">
    <citation type="submission" date="2019-09" db="EMBL/GenBank/DDBJ databases">
        <authorList>
            <person name="Ou C."/>
        </authorList>
    </citation>
    <scope>NUCLEOTIDE SEQUENCE [LARGE SCALE GENOMIC DNA]</scope>
    <source>
        <strain evidence="2">S2</strain>
        <tissue evidence="2">Leaf</tissue>
    </source>
</reference>
<protein>
    <recommendedName>
        <fullName evidence="1">Aminotransferase-like plant mobile domain-containing protein</fullName>
    </recommendedName>
</protein>
<comment type="caution">
    <text evidence="2">The sequence shown here is derived from an EMBL/GenBank/DDBJ whole genome shotgun (WGS) entry which is preliminary data.</text>
</comment>
<evidence type="ECO:0000313" key="3">
    <source>
        <dbReference type="Proteomes" id="UP000327157"/>
    </source>
</evidence>